<comment type="caution">
    <text evidence="1">The sequence shown here is derived from an EMBL/GenBank/DDBJ whole genome shotgun (WGS) entry which is preliminary data.</text>
</comment>
<proteinExistence type="predicted"/>
<dbReference type="PROSITE" id="PS00028">
    <property type="entry name" value="ZINC_FINGER_C2H2_1"/>
    <property type="match status" value="1"/>
</dbReference>
<organism evidence="1 2">
    <name type="scientific">Owenia fusiformis</name>
    <name type="common">Polychaete worm</name>
    <dbReference type="NCBI Taxonomy" id="6347"/>
    <lineage>
        <taxon>Eukaryota</taxon>
        <taxon>Metazoa</taxon>
        <taxon>Spiralia</taxon>
        <taxon>Lophotrochozoa</taxon>
        <taxon>Annelida</taxon>
        <taxon>Polychaeta</taxon>
        <taxon>Sedentaria</taxon>
        <taxon>Canalipalpata</taxon>
        <taxon>Sabellida</taxon>
        <taxon>Oweniida</taxon>
        <taxon>Oweniidae</taxon>
        <taxon>Owenia</taxon>
    </lineage>
</organism>
<dbReference type="PROSITE" id="PS50157">
    <property type="entry name" value="ZINC_FINGER_C2H2_2"/>
    <property type="match status" value="1"/>
</dbReference>
<dbReference type="EMBL" id="CAIIXF020000006">
    <property type="protein sequence ID" value="CAH1786441.1"/>
    <property type="molecule type" value="Genomic_DNA"/>
</dbReference>
<sequence length="194" mass="22235">MGDNLIHMINPVDRTNHVGPFIIPGVIHTYQDISPLSIDNDLFEIEDMFEDAIEVVEMNEQEEDILQKALTEAGLPMDWNDFLDTFDFTGEMFLGEIVSCEWETVGCEDFSPVIVNAPLSSIVEDRTTFHFGTVVRYSRFMNMWVCAQCEIIFLDSTLYYIHKSHHIVGRSFCASCGTSFETNYSLALHLMNHF</sequence>
<name>A0A8J1Y5X3_OWEFU</name>
<dbReference type="InterPro" id="IPR036236">
    <property type="entry name" value="Znf_C2H2_sf"/>
</dbReference>
<protein>
    <submittedName>
        <fullName evidence="1">Uncharacterized protein</fullName>
    </submittedName>
</protein>
<gene>
    <name evidence="1" type="ORF">OFUS_LOCUS12339</name>
</gene>
<dbReference type="SUPFAM" id="SSF57667">
    <property type="entry name" value="beta-beta-alpha zinc fingers"/>
    <property type="match status" value="1"/>
</dbReference>
<reference evidence="1" key="1">
    <citation type="submission" date="2022-03" db="EMBL/GenBank/DDBJ databases">
        <authorList>
            <person name="Martin C."/>
        </authorList>
    </citation>
    <scope>NUCLEOTIDE SEQUENCE</scope>
</reference>
<dbReference type="Proteomes" id="UP000749559">
    <property type="component" value="Unassembled WGS sequence"/>
</dbReference>
<accession>A0A8J1Y5X3</accession>
<keyword evidence="2" id="KW-1185">Reference proteome</keyword>
<evidence type="ECO:0000313" key="1">
    <source>
        <dbReference type="EMBL" id="CAH1786441.1"/>
    </source>
</evidence>
<dbReference type="AlphaFoldDB" id="A0A8J1Y5X3"/>
<evidence type="ECO:0000313" key="2">
    <source>
        <dbReference type="Proteomes" id="UP000749559"/>
    </source>
</evidence>
<dbReference type="InterPro" id="IPR013087">
    <property type="entry name" value="Znf_C2H2_type"/>
</dbReference>